<comment type="caution">
    <text evidence="1">The sequence shown here is derived from an EMBL/GenBank/DDBJ whole genome shotgun (WGS) entry which is preliminary data.</text>
</comment>
<dbReference type="OrthoDB" id="2381770at2"/>
<sequence length="103" mass="11867">MRGTEREMDVAKRAQTIDWLKTEIVDQMARLFRALWEGSTARLTDSLASLISSSYVLGRRLGLSYKELDDAVLAKLRKLSQEGHTLEDDYGDLSRLEDHIRKR</sequence>
<dbReference type="Proteomes" id="UP000246635">
    <property type="component" value="Unassembled WGS sequence"/>
</dbReference>
<dbReference type="EMBL" id="QGTQ01000001">
    <property type="protein sequence ID" value="PWW08815.1"/>
    <property type="molecule type" value="Genomic_DNA"/>
</dbReference>
<dbReference type="RefSeq" id="WP_110042316.1">
    <property type="nucleotide sequence ID" value="NZ_CP054613.1"/>
</dbReference>
<accession>A0A2V2Z160</accession>
<reference evidence="1 2" key="1">
    <citation type="submission" date="2018-05" db="EMBL/GenBank/DDBJ databases">
        <title>Genomic Encyclopedia of Type Strains, Phase III (KMG-III): the genomes of soil and plant-associated and newly described type strains.</title>
        <authorList>
            <person name="Whitman W."/>
        </authorList>
    </citation>
    <scope>NUCLEOTIDE SEQUENCE [LARGE SCALE GENOMIC DNA]</scope>
    <source>
        <strain evidence="1 2">CECT 5696</strain>
    </source>
</reference>
<dbReference type="GO" id="GO:0047429">
    <property type="term" value="F:nucleoside triphosphate diphosphatase activity"/>
    <property type="evidence" value="ECO:0007669"/>
    <property type="project" value="InterPro"/>
</dbReference>
<keyword evidence="1" id="KW-0378">Hydrolase</keyword>
<dbReference type="InterPro" id="IPR025984">
    <property type="entry name" value="DCTPP"/>
</dbReference>
<name>A0A2V2Z160_9BACL</name>
<organism evidence="1 2">
    <name type="scientific">Paenibacillus cellulosilyticus</name>
    <dbReference type="NCBI Taxonomy" id="375489"/>
    <lineage>
        <taxon>Bacteria</taxon>
        <taxon>Bacillati</taxon>
        <taxon>Bacillota</taxon>
        <taxon>Bacilli</taxon>
        <taxon>Bacillales</taxon>
        <taxon>Paenibacillaceae</taxon>
        <taxon>Paenibacillus</taxon>
    </lineage>
</organism>
<dbReference type="Pfam" id="PF12643">
    <property type="entry name" value="MazG-like"/>
    <property type="match status" value="1"/>
</dbReference>
<evidence type="ECO:0000313" key="1">
    <source>
        <dbReference type="EMBL" id="PWW08815.1"/>
    </source>
</evidence>
<gene>
    <name evidence="1" type="ORF">DFQ01_101541</name>
</gene>
<evidence type="ECO:0000313" key="2">
    <source>
        <dbReference type="Proteomes" id="UP000246635"/>
    </source>
</evidence>
<protein>
    <submittedName>
        <fullName evidence="1">MazG-like nucleotide pyrophosphohydrolase family protein</fullName>
    </submittedName>
</protein>
<keyword evidence="2" id="KW-1185">Reference proteome</keyword>
<dbReference type="AlphaFoldDB" id="A0A2V2Z160"/>
<proteinExistence type="predicted"/>
<dbReference type="GO" id="GO:0009143">
    <property type="term" value="P:nucleoside triphosphate catabolic process"/>
    <property type="evidence" value="ECO:0007669"/>
    <property type="project" value="InterPro"/>
</dbReference>